<evidence type="ECO:0000313" key="1">
    <source>
        <dbReference type="EMBL" id="CAE6405928.1"/>
    </source>
</evidence>
<comment type="caution">
    <text evidence="1">The sequence shown here is derived from an EMBL/GenBank/DDBJ whole genome shotgun (WGS) entry which is preliminary data.</text>
</comment>
<accession>A0A8H2WXZ1</accession>
<proteinExistence type="predicted"/>
<sequence>MLCVETLTTAGVFHPLLDKLPRNTEGDLMMDGLNSATLLRMELAFREHLEELQEPRLESISGPSFIEDGTLSHRDAEFLIELLWKSRSCIIRLRSEYLLSGLTILIIILAQLTATRASQVVQTLDTQWLRIQDISLRCYLGCLILPEAYQAPEERYIHDRINRHIFELSSNLDVSLTYDIWFPNDETDALTIVEMYRNLLGPYPDTPLILSCILMRWVYFSLRNPKVRRPAFDRLMPRVLPIALEILQKEFDKDLASPITGAIRETIRLVAHNAFQQIGMFITVQPRPTPAVREAIFEGLLQSDLYGVIGRLMMLITRESGYPTWLLLPDLVVFWKTFSELGSASSRLLPSITFSKGSSAHIPDVQPPMKSFIVME</sequence>
<dbReference type="EMBL" id="CAJMWV010000590">
    <property type="protein sequence ID" value="CAE6405928.1"/>
    <property type="molecule type" value="Genomic_DNA"/>
</dbReference>
<gene>
    <name evidence="1" type="ORF">RDB_LOCUS18101</name>
</gene>
<protein>
    <submittedName>
        <fullName evidence="1">Uncharacterized protein</fullName>
    </submittedName>
</protein>
<dbReference type="Proteomes" id="UP000663831">
    <property type="component" value="Unassembled WGS sequence"/>
</dbReference>
<name>A0A8H2WXZ1_9AGAM</name>
<organism evidence="1 2">
    <name type="scientific">Rhizoctonia solani</name>
    <dbReference type="NCBI Taxonomy" id="456999"/>
    <lineage>
        <taxon>Eukaryota</taxon>
        <taxon>Fungi</taxon>
        <taxon>Dikarya</taxon>
        <taxon>Basidiomycota</taxon>
        <taxon>Agaricomycotina</taxon>
        <taxon>Agaricomycetes</taxon>
        <taxon>Cantharellales</taxon>
        <taxon>Ceratobasidiaceae</taxon>
        <taxon>Rhizoctonia</taxon>
    </lineage>
</organism>
<dbReference type="AlphaFoldDB" id="A0A8H2WXZ1"/>
<evidence type="ECO:0000313" key="2">
    <source>
        <dbReference type="Proteomes" id="UP000663831"/>
    </source>
</evidence>
<reference evidence="1" key="1">
    <citation type="submission" date="2021-01" db="EMBL/GenBank/DDBJ databases">
        <authorList>
            <person name="Kaushik A."/>
        </authorList>
    </citation>
    <scope>NUCLEOTIDE SEQUENCE</scope>
    <source>
        <strain evidence="1">AG3-1AP</strain>
    </source>
</reference>